<dbReference type="EMBL" id="BTGU01000018">
    <property type="protein sequence ID" value="GMN44478.1"/>
    <property type="molecule type" value="Genomic_DNA"/>
</dbReference>
<keyword evidence="2" id="KW-1185">Reference proteome</keyword>
<evidence type="ECO:0000313" key="2">
    <source>
        <dbReference type="Proteomes" id="UP001187192"/>
    </source>
</evidence>
<evidence type="ECO:0000313" key="1">
    <source>
        <dbReference type="EMBL" id="GMN44478.1"/>
    </source>
</evidence>
<protein>
    <submittedName>
        <fullName evidence="1">Uncharacterized protein</fullName>
    </submittedName>
</protein>
<gene>
    <name evidence="1" type="ORF">TIFTF001_013685</name>
</gene>
<dbReference type="Proteomes" id="UP001187192">
    <property type="component" value="Unassembled WGS sequence"/>
</dbReference>
<sequence>MSSYVFSFTSPSSIPSEFPKFPSFRPSISRNFPPFCKPSARSPRKLRFRSCSSKPSEAEELSSPEDEWLKKLPDKKKPLYSHSLPCIEAWLRSLGFYQSKEDRAVWLVEKPDWHAQLSLDVTDLYIRLLIAWFLVYEDSKVVTLEVELCLYRKSGPGNLEKDVERRFSYALSREDIENAVLGGP</sequence>
<dbReference type="AlphaFoldDB" id="A0AA87ZY66"/>
<dbReference type="InterPro" id="IPR021489">
    <property type="entry name" value="DUF3143"/>
</dbReference>
<dbReference type="Gramene" id="FCD_00004335-RA">
    <property type="protein sequence ID" value="FCD_00004335-RA:cds"/>
    <property type="gene ID" value="FCD_00004335"/>
</dbReference>
<dbReference type="PANTHER" id="PTHR35765">
    <property type="entry name" value="OS05G0569200 PROTEIN"/>
    <property type="match status" value="1"/>
</dbReference>
<comment type="caution">
    <text evidence="1">The sequence shown here is derived from an EMBL/GenBank/DDBJ whole genome shotgun (WGS) entry which is preliminary data.</text>
</comment>
<accession>A0AA87ZY66</accession>
<organism evidence="1 2">
    <name type="scientific">Ficus carica</name>
    <name type="common">Common fig</name>
    <dbReference type="NCBI Taxonomy" id="3494"/>
    <lineage>
        <taxon>Eukaryota</taxon>
        <taxon>Viridiplantae</taxon>
        <taxon>Streptophyta</taxon>
        <taxon>Embryophyta</taxon>
        <taxon>Tracheophyta</taxon>
        <taxon>Spermatophyta</taxon>
        <taxon>Magnoliopsida</taxon>
        <taxon>eudicotyledons</taxon>
        <taxon>Gunneridae</taxon>
        <taxon>Pentapetalae</taxon>
        <taxon>rosids</taxon>
        <taxon>fabids</taxon>
        <taxon>Rosales</taxon>
        <taxon>Moraceae</taxon>
        <taxon>Ficeae</taxon>
        <taxon>Ficus</taxon>
    </lineage>
</organism>
<dbReference type="Pfam" id="PF11341">
    <property type="entry name" value="DUF3143"/>
    <property type="match status" value="1"/>
</dbReference>
<reference evidence="1" key="1">
    <citation type="submission" date="2023-07" db="EMBL/GenBank/DDBJ databases">
        <title>draft genome sequence of fig (Ficus carica).</title>
        <authorList>
            <person name="Takahashi T."/>
            <person name="Nishimura K."/>
        </authorList>
    </citation>
    <scope>NUCLEOTIDE SEQUENCE</scope>
</reference>
<dbReference type="PANTHER" id="PTHR35765:SF2">
    <property type="entry name" value="OS05G0569200 PROTEIN"/>
    <property type="match status" value="1"/>
</dbReference>
<proteinExistence type="predicted"/>
<name>A0AA87ZY66_FICCA</name>